<keyword evidence="6 8" id="KW-0472">Membrane</keyword>
<dbReference type="PANTHER" id="PTHR22926:SF3">
    <property type="entry name" value="UNDECAPRENYL-PHOSPHATE ALPHA-N-ACETYLGLUCOSAMINYL 1-PHOSPHATE TRANSFERASE"/>
    <property type="match status" value="1"/>
</dbReference>
<dbReference type="CDD" id="cd06853">
    <property type="entry name" value="GT_WecA_like"/>
    <property type="match status" value="1"/>
</dbReference>
<proteinExistence type="predicted"/>
<dbReference type="OrthoDB" id="9805475at2"/>
<evidence type="ECO:0000256" key="2">
    <source>
        <dbReference type="ARBA" id="ARBA00022475"/>
    </source>
</evidence>
<feature type="transmembrane region" description="Helical" evidence="8">
    <location>
        <begin position="96"/>
        <end position="114"/>
    </location>
</feature>
<dbReference type="GO" id="GO:0071555">
    <property type="term" value="P:cell wall organization"/>
    <property type="evidence" value="ECO:0007669"/>
    <property type="project" value="TreeGrafter"/>
</dbReference>
<keyword evidence="3 9" id="KW-0808">Transferase</keyword>
<dbReference type="Proteomes" id="UP000000719">
    <property type="component" value="Chromosome"/>
</dbReference>
<comment type="subcellular location">
    <subcellularLocation>
        <location evidence="1">Cell membrane</location>
        <topology evidence="1">Multi-pass membrane protein</topology>
    </subcellularLocation>
</comment>
<keyword evidence="4 8" id="KW-0812">Transmembrane</keyword>
<evidence type="ECO:0000256" key="6">
    <source>
        <dbReference type="ARBA" id="ARBA00023136"/>
    </source>
</evidence>
<organism evidence="9 10">
    <name type="scientific">Halothermothrix orenii (strain H 168 / OCM 544 / DSM 9562)</name>
    <dbReference type="NCBI Taxonomy" id="373903"/>
    <lineage>
        <taxon>Bacteria</taxon>
        <taxon>Bacillati</taxon>
        <taxon>Bacillota</taxon>
        <taxon>Clostridia</taxon>
        <taxon>Halanaerobiales</taxon>
        <taxon>Halothermotrichaceae</taxon>
        <taxon>Halothermothrix</taxon>
    </lineage>
</organism>
<dbReference type="GO" id="GO:0009103">
    <property type="term" value="P:lipopolysaccharide biosynthetic process"/>
    <property type="evidence" value="ECO:0007669"/>
    <property type="project" value="TreeGrafter"/>
</dbReference>
<dbReference type="EMBL" id="CP001098">
    <property type="protein sequence ID" value="ACL70540.1"/>
    <property type="molecule type" value="Genomic_DNA"/>
</dbReference>
<dbReference type="KEGG" id="hor:Hore_17910"/>
<feature type="transmembrane region" description="Helical" evidence="8">
    <location>
        <begin position="286"/>
        <end position="304"/>
    </location>
</feature>
<dbReference type="STRING" id="373903.Hore_17910"/>
<dbReference type="InterPro" id="IPR000715">
    <property type="entry name" value="Glycosyl_transferase_4"/>
</dbReference>
<evidence type="ECO:0000313" key="9">
    <source>
        <dbReference type="EMBL" id="ACL70540.1"/>
    </source>
</evidence>
<dbReference type="HOGENOM" id="CLU_023982_2_3_9"/>
<dbReference type="GO" id="GO:0046872">
    <property type="term" value="F:metal ion binding"/>
    <property type="evidence" value="ECO:0007669"/>
    <property type="project" value="UniProtKB-KW"/>
</dbReference>
<feature type="binding site" evidence="7">
    <location>
        <position position="149"/>
    </location>
    <ligand>
        <name>Mg(2+)</name>
        <dbReference type="ChEBI" id="CHEBI:18420"/>
    </ligand>
</feature>
<keyword evidence="2" id="KW-1003">Cell membrane</keyword>
<evidence type="ECO:0000256" key="1">
    <source>
        <dbReference type="ARBA" id="ARBA00004651"/>
    </source>
</evidence>
<evidence type="ECO:0000256" key="7">
    <source>
        <dbReference type="PIRSR" id="PIRSR600715-1"/>
    </source>
</evidence>
<evidence type="ECO:0000256" key="5">
    <source>
        <dbReference type="ARBA" id="ARBA00022989"/>
    </source>
</evidence>
<feature type="transmembrane region" description="Helical" evidence="8">
    <location>
        <begin position="156"/>
        <end position="174"/>
    </location>
</feature>
<feature type="binding site" evidence="7">
    <location>
        <position position="209"/>
    </location>
    <ligand>
        <name>Mg(2+)</name>
        <dbReference type="ChEBI" id="CHEBI:18420"/>
    </ligand>
</feature>
<dbReference type="PROSITE" id="PS01348">
    <property type="entry name" value="MRAY_2"/>
    <property type="match status" value="1"/>
</dbReference>
<keyword evidence="5 8" id="KW-1133">Transmembrane helix</keyword>
<keyword evidence="10" id="KW-1185">Reference proteome</keyword>
<comment type="cofactor">
    <cofactor evidence="7">
        <name>Mg(2+)</name>
        <dbReference type="ChEBI" id="CHEBI:18420"/>
    </cofactor>
</comment>
<feature type="transmembrane region" description="Helical" evidence="8">
    <location>
        <begin position="126"/>
        <end position="144"/>
    </location>
</feature>
<reference evidence="9 10" key="1">
    <citation type="journal article" date="2009" name="PLoS ONE">
        <title>Genome analysis of the anaerobic thermohalophilic bacterium Halothermothrix orenii.</title>
        <authorList>
            <person name="Mavromatis K."/>
            <person name="Ivanova N."/>
            <person name="Anderson I."/>
            <person name="Lykidis A."/>
            <person name="Hooper S.D."/>
            <person name="Sun H."/>
            <person name="Kunin V."/>
            <person name="Lapidus A."/>
            <person name="Hugenholtz P."/>
            <person name="Patel B."/>
            <person name="Kyrpides N.C."/>
        </authorList>
    </citation>
    <scope>NUCLEOTIDE SEQUENCE [LARGE SCALE GENOMIC DNA]</scope>
    <source>
        <strain evidence="10">H 168 / OCM 544 / DSM 9562</strain>
    </source>
</reference>
<dbReference type="eggNOG" id="COG0472">
    <property type="taxonomic scope" value="Bacteria"/>
</dbReference>
<dbReference type="GO" id="GO:0016780">
    <property type="term" value="F:phosphotransferase activity, for other substituted phosphate groups"/>
    <property type="evidence" value="ECO:0007669"/>
    <property type="project" value="InterPro"/>
</dbReference>
<evidence type="ECO:0000256" key="4">
    <source>
        <dbReference type="ARBA" id="ARBA00022692"/>
    </source>
</evidence>
<keyword evidence="7" id="KW-0460">Magnesium</keyword>
<dbReference type="Pfam" id="PF00953">
    <property type="entry name" value="Glycos_transf_4"/>
    <property type="match status" value="1"/>
</dbReference>
<name>B8CZ21_HALOH</name>
<dbReference type="GO" id="GO:0005886">
    <property type="term" value="C:plasma membrane"/>
    <property type="evidence" value="ECO:0007669"/>
    <property type="project" value="UniProtKB-SubCell"/>
</dbReference>
<evidence type="ECO:0000256" key="3">
    <source>
        <dbReference type="ARBA" id="ARBA00022679"/>
    </source>
</evidence>
<dbReference type="GO" id="GO:0044038">
    <property type="term" value="P:cell wall macromolecule biosynthetic process"/>
    <property type="evidence" value="ECO:0007669"/>
    <property type="project" value="TreeGrafter"/>
</dbReference>
<accession>B8CZ21</accession>
<gene>
    <name evidence="9" type="ordered locus">Hore_17910</name>
</gene>
<keyword evidence="7" id="KW-0479">Metal-binding</keyword>
<sequence>MLNSILAFLLGLLVTFISTPLVKKMALTIGAVDMPNQRRLNSKPVPNLGGIAIYLGFVISVLLFSPAGSLLTGILLGGTVILLTGIIDDLRELPPFVKLLGQITAASILILYGVRVEFITNPFGGMFYLGFWGIPLTILWIVGITNTLNLIDGLDGLASGVATIASLTLFFVGLQEGQVYAPILSLALAGSALGFLKYNFNPAEIYMGDTGAMFLGYILAAVSAAGALKSAAAVTIIVPLLALGVPIFDTVFAIIRRICNGKPIGEADNGHIHHRLLALGMDQRQAVMTVYGVSFFLGLVALVINSSNFYDAIIVFFMVVVALVYGAWKLGIFSVEIPGEGVNPTSSKEMG</sequence>
<evidence type="ECO:0000313" key="10">
    <source>
        <dbReference type="Proteomes" id="UP000000719"/>
    </source>
</evidence>
<dbReference type="AlphaFoldDB" id="B8CZ21"/>
<feature type="transmembrane region" description="Helical" evidence="8">
    <location>
        <begin position="210"/>
        <end position="228"/>
    </location>
</feature>
<protein>
    <submittedName>
        <fullName evidence="9">Glycosyl transferase family 4</fullName>
    </submittedName>
</protein>
<feature type="transmembrane region" description="Helical" evidence="8">
    <location>
        <begin position="310"/>
        <end position="328"/>
    </location>
</feature>
<dbReference type="PANTHER" id="PTHR22926">
    <property type="entry name" value="PHOSPHO-N-ACETYLMURAMOYL-PENTAPEPTIDE-TRANSFERASE"/>
    <property type="match status" value="1"/>
</dbReference>
<dbReference type="InterPro" id="IPR018480">
    <property type="entry name" value="PNAcMuramoyl-5peptid_Trfase_CS"/>
</dbReference>
<feature type="transmembrane region" description="Helical" evidence="8">
    <location>
        <begin position="180"/>
        <end position="198"/>
    </location>
</feature>
<feature type="transmembrane region" description="Helical" evidence="8">
    <location>
        <begin position="234"/>
        <end position="255"/>
    </location>
</feature>
<feature type="transmembrane region" description="Helical" evidence="8">
    <location>
        <begin position="52"/>
        <end position="84"/>
    </location>
</feature>
<dbReference type="RefSeq" id="WP_015923510.1">
    <property type="nucleotide sequence ID" value="NC_011899.1"/>
</dbReference>
<evidence type="ECO:0000256" key="8">
    <source>
        <dbReference type="SAM" id="Phobius"/>
    </source>
</evidence>